<dbReference type="Proteomes" id="UP000036681">
    <property type="component" value="Unplaced"/>
</dbReference>
<sequence length="54" mass="6493">MKNVLQRFSQICHPSRTVLPRCFLTYVLNNCWKMFIGDFYIWGMLTVSKLSYNK</sequence>
<proteinExistence type="predicted"/>
<protein>
    <submittedName>
        <fullName evidence="2">Uncharacterized protein</fullName>
    </submittedName>
</protein>
<reference evidence="2" key="1">
    <citation type="submission" date="2017-02" db="UniProtKB">
        <authorList>
            <consortium name="WormBaseParasite"/>
        </authorList>
    </citation>
    <scope>IDENTIFICATION</scope>
</reference>
<evidence type="ECO:0000313" key="2">
    <source>
        <dbReference type="WBParaSite" id="ALUE_0001349101-mRNA-1"/>
    </source>
</evidence>
<dbReference type="AlphaFoldDB" id="A0A0M3I864"/>
<keyword evidence="1" id="KW-1185">Reference proteome</keyword>
<accession>A0A0M3I864</accession>
<dbReference type="WBParaSite" id="ALUE_0001349101-mRNA-1">
    <property type="protein sequence ID" value="ALUE_0001349101-mRNA-1"/>
    <property type="gene ID" value="ALUE_0001349101"/>
</dbReference>
<evidence type="ECO:0000313" key="1">
    <source>
        <dbReference type="Proteomes" id="UP000036681"/>
    </source>
</evidence>
<organism evidence="1 2">
    <name type="scientific">Ascaris lumbricoides</name>
    <name type="common">Giant roundworm</name>
    <dbReference type="NCBI Taxonomy" id="6252"/>
    <lineage>
        <taxon>Eukaryota</taxon>
        <taxon>Metazoa</taxon>
        <taxon>Ecdysozoa</taxon>
        <taxon>Nematoda</taxon>
        <taxon>Chromadorea</taxon>
        <taxon>Rhabditida</taxon>
        <taxon>Spirurina</taxon>
        <taxon>Ascaridomorpha</taxon>
        <taxon>Ascaridoidea</taxon>
        <taxon>Ascarididae</taxon>
        <taxon>Ascaris</taxon>
    </lineage>
</organism>
<name>A0A0M3I864_ASCLU</name>